<dbReference type="AlphaFoldDB" id="A0A0W0VFW7"/>
<reference evidence="1 2" key="1">
    <citation type="submission" date="2015-11" db="EMBL/GenBank/DDBJ databases">
        <title>Genomic analysis of 38 Legionella species identifies large and diverse effector repertoires.</title>
        <authorList>
            <person name="Burstein D."/>
            <person name="Amaro F."/>
            <person name="Zusman T."/>
            <person name="Lifshitz Z."/>
            <person name="Cohen O."/>
            <person name="Gilbert J.A."/>
            <person name="Pupko T."/>
            <person name="Shuman H.A."/>
            <person name="Segal G."/>
        </authorList>
    </citation>
    <scope>NUCLEOTIDE SEQUENCE [LARGE SCALE GENOMIC DNA]</scope>
    <source>
        <strain evidence="1 2">BL-540</strain>
    </source>
</reference>
<dbReference type="Proteomes" id="UP000055035">
    <property type="component" value="Unassembled WGS sequence"/>
</dbReference>
<evidence type="ECO:0000313" key="2">
    <source>
        <dbReference type="Proteomes" id="UP000055035"/>
    </source>
</evidence>
<keyword evidence="2" id="KW-1185">Reference proteome</keyword>
<proteinExistence type="predicted"/>
<dbReference type="STRING" id="456.Ljor_0201"/>
<accession>A0A0W0VFW7</accession>
<dbReference type="EMBL" id="LNYJ01000003">
    <property type="protein sequence ID" value="KTD18978.1"/>
    <property type="molecule type" value="Genomic_DNA"/>
</dbReference>
<name>A0A0W0VFW7_9GAMM</name>
<protein>
    <submittedName>
        <fullName evidence="1">Uncharacterized protein</fullName>
    </submittedName>
</protein>
<organism evidence="1 2">
    <name type="scientific">Legionella jordanis</name>
    <dbReference type="NCBI Taxonomy" id="456"/>
    <lineage>
        <taxon>Bacteria</taxon>
        <taxon>Pseudomonadati</taxon>
        <taxon>Pseudomonadota</taxon>
        <taxon>Gammaproteobacteria</taxon>
        <taxon>Legionellales</taxon>
        <taxon>Legionellaceae</taxon>
        <taxon>Legionella</taxon>
    </lineage>
</organism>
<gene>
    <name evidence="1" type="ORF">Ljor_0201</name>
</gene>
<comment type="caution">
    <text evidence="1">The sequence shown here is derived from an EMBL/GenBank/DDBJ whole genome shotgun (WGS) entry which is preliminary data.</text>
</comment>
<sequence length="57" mass="6194">MIKELSSNASNNDPLIPSSLFIKYIPVNPGDLHTPVSSSAQSLFNAFFGHGDYETSH</sequence>
<evidence type="ECO:0000313" key="1">
    <source>
        <dbReference type="EMBL" id="KTD18978.1"/>
    </source>
</evidence>